<dbReference type="Gene3D" id="3.40.605.10">
    <property type="entry name" value="Aldehyde Dehydrogenase, Chain A, domain 1"/>
    <property type="match status" value="1"/>
</dbReference>
<sequence>MEPKFCATLCYVRLTFSTASKAGKPLARSPRIAKIAFTGETGTGQLILQYASENIIPATL</sequence>
<protein>
    <submittedName>
        <fullName evidence="2">Aldehyde dehydrogenase</fullName>
        <ecNumber evidence="2">1.2.1.3</ecNumber>
    </submittedName>
</protein>
<evidence type="ECO:0000259" key="1">
    <source>
        <dbReference type="Pfam" id="PF00171"/>
    </source>
</evidence>
<dbReference type="EMBL" id="UOED01000007">
    <property type="protein sequence ID" value="VAV86535.1"/>
    <property type="molecule type" value="Genomic_DNA"/>
</dbReference>
<feature type="domain" description="Aldehyde dehydrogenase" evidence="1">
    <location>
        <begin position="17"/>
        <end position="60"/>
    </location>
</feature>
<accession>A0A3B0RST6</accession>
<dbReference type="GO" id="GO:0004029">
    <property type="term" value="F:aldehyde dehydrogenase (NAD+) activity"/>
    <property type="evidence" value="ECO:0007669"/>
    <property type="project" value="UniProtKB-EC"/>
</dbReference>
<dbReference type="InterPro" id="IPR016162">
    <property type="entry name" value="Ald_DH_N"/>
</dbReference>
<gene>
    <name evidence="2" type="ORF">MNBD_ALPHA02-2282</name>
</gene>
<dbReference type="InterPro" id="IPR015590">
    <property type="entry name" value="Aldehyde_DH_dom"/>
</dbReference>
<organism evidence="2">
    <name type="scientific">hydrothermal vent metagenome</name>
    <dbReference type="NCBI Taxonomy" id="652676"/>
    <lineage>
        <taxon>unclassified sequences</taxon>
        <taxon>metagenomes</taxon>
        <taxon>ecological metagenomes</taxon>
    </lineage>
</organism>
<dbReference type="EC" id="1.2.1.3" evidence="2"/>
<dbReference type="AlphaFoldDB" id="A0A3B0RST6"/>
<dbReference type="InterPro" id="IPR016161">
    <property type="entry name" value="Ald_DH/histidinol_DH"/>
</dbReference>
<dbReference type="Pfam" id="PF00171">
    <property type="entry name" value="Aldedh"/>
    <property type="match status" value="1"/>
</dbReference>
<feature type="non-terminal residue" evidence="2">
    <location>
        <position position="60"/>
    </location>
</feature>
<reference evidence="2" key="1">
    <citation type="submission" date="2018-06" db="EMBL/GenBank/DDBJ databases">
        <authorList>
            <person name="Zhirakovskaya E."/>
        </authorList>
    </citation>
    <scope>NUCLEOTIDE SEQUENCE</scope>
</reference>
<name>A0A3B0RST6_9ZZZZ</name>
<evidence type="ECO:0000313" key="2">
    <source>
        <dbReference type="EMBL" id="VAV86535.1"/>
    </source>
</evidence>
<dbReference type="SUPFAM" id="SSF53720">
    <property type="entry name" value="ALDH-like"/>
    <property type="match status" value="1"/>
</dbReference>
<keyword evidence="2" id="KW-0560">Oxidoreductase</keyword>
<proteinExistence type="predicted"/>